<protein>
    <recommendedName>
        <fullName evidence="4">Flagellar assembly protein FliH</fullName>
    </recommendedName>
</protein>
<dbReference type="AlphaFoldDB" id="A0AAV4ZH16"/>
<evidence type="ECO:0000256" key="1">
    <source>
        <dbReference type="SAM" id="MobiDB-lite"/>
    </source>
</evidence>
<evidence type="ECO:0000313" key="2">
    <source>
        <dbReference type="EMBL" id="GJD87507.1"/>
    </source>
</evidence>
<name>A0AAV4ZH16_9HYPH</name>
<feature type="compositionally biased region" description="Pro residues" evidence="1">
    <location>
        <begin position="97"/>
        <end position="108"/>
    </location>
</feature>
<evidence type="ECO:0008006" key="4">
    <source>
        <dbReference type="Google" id="ProtNLM"/>
    </source>
</evidence>
<sequence>MSAILASFLPDFSDALEPAPQAAQDAQAARAPQDAQPDPAPWIPTRVVRTKPPEARAPEPASQPASLTSLPLQPMTVPEALNALQALVGQPAARPGPQVPSPEGPSRPPAEVIPLVPQGADPSFTDPWAGLKRTAPTTPPEPVETPEERAQRVAEAEERGRAAGRAQGLAEARADAEAAMAAAREGFAAELAAERARWSESEAERLAAGFAAALRALDADLTRRIGRLLVPVLTDALRRRAVDDLAQALGRLTADPNHAAIRVSGPEDLLAALGQRLGAQADGIAFAPGAAPEVSVVADQTVIETQLAAWTRLLAAAAADPAADAES</sequence>
<accession>A0AAV4ZH16</accession>
<reference evidence="2" key="2">
    <citation type="submission" date="2021-08" db="EMBL/GenBank/DDBJ databases">
        <authorList>
            <person name="Tani A."/>
            <person name="Ola A."/>
            <person name="Ogura Y."/>
            <person name="Katsura K."/>
            <person name="Hayashi T."/>
        </authorList>
    </citation>
    <scope>NUCLEOTIDE SEQUENCE</scope>
    <source>
        <strain evidence="2">DSM 16372</strain>
    </source>
</reference>
<organism evidence="2 3">
    <name type="scientific">Methylobacterium hispanicum</name>
    <dbReference type="NCBI Taxonomy" id="270350"/>
    <lineage>
        <taxon>Bacteria</taxon>
        <taxon>Pseudomonadati</taxon>
        <taxon>Pseudomonadota</taxon>
        <taxon>Alphaproteobacteria</taxon>
        <taxon>Hyphomicrobiales</taxon>
        <taxon>Methylobacteriaceae</taxon>
        <taxon>Methylobacterium</taxon>
    </lineage>
</organism>
<proteinExistence type="predicted"/>
<dbReference type="EMBL" id="BPQO01000003">
    <property type="protein sequence ID" value="GJD87507.1"/>
    <property type="molecule type" value="Genomic_DNA"/>
</dbReference>
<gene>
    <name evidence="2" type="ORF">BHAOGJBA_1011</name>
</gene>
<comment type="caution">
    <text evidence="2">The sequence shown here is derived from an EMBL/GenBank/DDBJ whole genome shotgun (WGS) entry which is preliminary data.</text>
</comment>
<keyword evidence="3" id="KW-1185">Reference proteome</keyword>
<dbReference type="RefSeq" id="WP_066922790.1">
    <property type="nucleotide sequence ID" value="NZ_BPQO01000003.1"/>
</dbReference>
<feature type="compositionally biased region" description="Low complexity" evidence="1">
    <location>
        <begin position="18"/>
        <end position="37"/>
    </location>
</feature>
<reference evidence="2" key="1">
    <citation type="journal article" date="2016" name="Front. Microbiol.">
        <title>Genome Sequence of the Piezophilic, Mesophilic Sulfate-Reducing Bacterium Desulfovibrio indicus J2T.</title>
        <authorList>
            <person name="Cao J."/>
            <person name="Maignien L."/>
            <person name="Shao Z."/>
            <person name="Alain K."/>
            <person name="Jebbar M."/>
        </authorList>
    </citation>
    <scope>NUCLEOTIDE SEQUENCE</scope>
    <source>
        <strain evidence="2">DSM 16372</strain>
    </source>
</reference>
<feature type="region of interest" description="Disordered" evidence="1">
    <location>
        <begin position="16"/>
        <end position="150"/>
    </location>
</feature>
<evidence type="ECO:0000313" key="3">
    <source>
        <dbReference type="Proteomes" id="UP001055247"/>
    </source>
</evidence>
<dbReference type="Proteomes" id="UP001055247">
    <property type="component" value="Unassembled WGS sequence"/>
</dbReference>